<sequence length="112" mass="11650">MRIEAGPSIMAANPNAGRALVPVARVGDPGGDRRSEDRGRSSRPPGSPEPDPRLPPGRLFAPIVAQILSGRDAAAGAGPYRRAGTEAAIRAYGEALRRTERLPAGTMLARSA</sequence>
<name>A0A0P6W8P1_9HYPH</name>
<feature type="compositionally biased region" description="Pro residues" evidence="1">
    <location>
        <begin position="45"/>
        <end position="55"/>
    </location>
</feature>
<dbReference type="Proteomes" id="UP000048984">
    <property type="component" value="Unassembled WGS sequence"/>
</dbReference>
<accession>A0A0P6W8P1</accession>
<protein>
    <submittedName>
        <fullName evidence="2">Uncharacterized protein</fullName>
    </submittedName>
</protein>
<gene>
    <name evidence="2" type="ORF">ABB55_16840</name>
</gene>
<feature type="region of interest" description="Disordered" evidence="1">
    <location>
        <begin position="1"/>
        <end position="58"/>
    </location>
</feature>
<organism evidence="2 3">
    <name type="scientific">Prosthecodimorpha hirschii</name>
    <dbReference type="NCBI Taxonomy" id="665126"/>
    <lineage>
        <taxon>Bacteria</taxon>
        <taxon>Pseudomonadati</taxon>
        <taxon>Pseudomonadota</taxon>
        <taxon>Alphaproteobacteria</taxon>
        <taxon>Hyphomicrobiales</taxon>
        <taxon>Ancalomicrobiaceae</taxon>
        <taxon>Prosthecodimorpha</taxon>
    </lineage>
</organism>
<dbReference type="EMBL" id="LJYW01000001">
    <property type="protein sequence ID" value="KPL53674.1"/>
    <property type="molecule type" value="Genomic_DNA"/>
</dbReference>
<dbReference type="AlphaFoldDB" id="A0A0P6W8P1"/>
<proteinExistence type="predicted"/>
<comment type="caution">
    <text evidence="2">The sequence shown here is derived from an EMBL/GenBank/DDBJ whole genome shotgun (WGS) entry which is preliminary data.</text>
</comment>
<reference evidence="2 3" key="1">
    <citation type="submission" date="2015-09" db="EMBL/GenBank/DDBJ databases">
        <authorList>
            <person name="Jackson K.R."/>
            <person name="Lunt B.L."/>
            <person name="Fisher J.N.B."/>
            <person name="Gardner A.V."/>
            <person name="Bailey M.E."/>
            <person name="Deus L.M."/>
            <person name="Earl A.S."/>
            <person name="Gibby P.D."/>
            <person name="Hartmann K.A."/>
            <person name="Liu J.E."/>
            <person name="Manci A.M."/>
            <person name="Nielsen D.A."/>
            <person name="Solomon M.B."/>
            <person name="Breakwell D.P."/>
            <person name="Burnett S.H."/>
            <person name="Grose J.H."/>
        </authorList>
    </citation>
    <scope>NUCLEOTIDE SEQUENCE [LARGE SCALE GENOMIC DNA]</scope>
    <source>
        <strain evidence="2 3">16</strain>
    </source>
</reference>
<evidence type="ECO:0000256" key="1">
    <source>
        <dbReference type="SAM" id="MobiDB-lite"/>
    </source>
</evidence>
<dbReference type="RefSeq" id="WP_054359838.1">
    <property type="nucleotide sequence ID" value="NZ_LJYW01000001.1"/>
</dbReference>
<evidence type="ECO:0000313" key="2">
    <source>
        <dbReference type="EMBL" id="KPL53674.1"/>
    </source>
</evidence>
<feature type="compositionally biased region" description="Basic and acidic residues" evidence="1">
    <location>
        <begin position="30"/>
        <end position="40"/>
    </location>
</feature>
<evidence type="ECO:0000313" key="3">
    <source>
        <dbReference type="Proteomes" id="UP000048984"/>
    </source>
</evidence>
<reference evidence="2 3" key="2">
    <citation type="submission" date="2015-10" db="EMBL/GenBank/DDBJ databases">
        <title>Draft Genome Sequence of Prosthecomicrobium hirschii ATCC 27832.</title>
        <authorList>
            <person name="Daniel J."/>
            <person name="Givan S.A."/>
            <person name="Brun Y.V."/>
            <person name="Brown P.J."/>
        </authorList>
    </citation>
    <scope>NUCLEOTIDE SEQUENCE [LARGE SCALE GENOMIC DNA]</scope>
    <source>
        <strain evidence="2 3">16</strain>
    </source>
</reference>
<keyword evidence="3" id="KW-1185">Reference proteome</keyword>